<sequence length="68" mass="7531">MPCINPGCIMYRFGWRFLKAALLHATSLGITHIWLSLTAELYVTLSDIASLASSSFTSCRFSCKDLSL</sequence>
<organism evidence="1 2">
    <name type="scientific">Brassica campestris</name>
    <name type="common">Field mustard</name>
    <dbReference type="NCBI Taxonomy" id="3711"/>
    <lineage>
        <taxon>Eukaryota</taxon>
        <taxon>Viridiplantae</taxon>
        <taxon>Streptophyta</taxon>
        <taxon>Embryophyta</taxon>
        <taxon>Tracheophyta</taxon>
        <taxon>Spermatophyta</taxon>
        <taxon>Magnoliopsida</taxon>
        <taxon>eudicotyledons</taxon>
        <taxon>Gunneridae</taxon>
        <taxon>Pentapetalae</taxon>
        <taxon>rosids</taxon>
        <taxon>malvids</taxon>
        <taxon>Brassicales</taxon>
        <taxon>Brassicaceae</taxon>
        <taxon>Brassiceae</taxon>
        <taxon>Brassica</taxon>
    </lineage>
</organism>
<name>A0A398A9B9_BRACM</name>
<protein>
    <submittedName>
        <fullName evidence="1">Uncharacterized protein</fullName>
    </submittedName>
</protein>
<dbReference type="AlphaFoldDB" id="A0A398A9B9"/>
<reference evidence="1 2" key="1">
    <citation type="submission" date="2018-06" db="EMBL/GenBank/DDBJ databases">
        <title>WGS assembly of Brassica rapa FPsc.</title>
        <authorList>
            <person name="Bowman J."/>
            <person name="Kohchi T."/>
            <person name="Yamato K."/>
            <person name="Jenkins J."/>
            <person name="Shu S."/>
            <person name="Ishizaki K."/>
            <person name="Yamaoka S."/>
            <person name="Nishihama R."/>
            <person name="Nakamura Y."/>
            <person name="Berger F."/>
            <person name="Adam C."/>
            <person name="Aki S."/>
            <person name="Althoff F."/>
            <person name="Araki T."/>
            <person name="Arteaga-Vazquez M."/>
            <person name="Balasubrmanian S."/>
            <person name="Bauer D."/>
            <person name="Boehm C."/>
            <person name="Briginshaw L."/>
            <person name="Caballero-Perez J."/>
            <person name="Catarino B."/>
            <person name="Chen F."/>
            <person name="Chiyoda S."/>
            <person name="Chovatia M."/>
            <person name="Davies K."/>
            <person name="Delmans M."/>
            <person name="Demura T."/>
            <person name="Dierschke T."/>
            <person name="Dolan L."/>
            <person name="Dorantes-Acosta A."/>
            <person name="Eklund D."/>
            <person name="Florent S."/>
            <person name="Flores-Sandoval E."/>
            <person name="Fujiyama A."/>
            <person name="Fukuzawa H."/>
            <person name="Galik B."/>
            <person name="Grimanelli D."/>
            <person name="Grimwood J."/>
            <person name="Grossniklaus U."/>
            <person name="Hamada T."/>
            <person name="Haseloff J."/>
            <person name="Hetherington A."/>
            <person name="Higo A."/>
            <person name="Hirakawa Y."/>
            <person name="Hundley H."/>
            <person name="Ikeda Y."/>
            <person name="Inoue K."/>
            <person name="Inoue S."/>
            <person name="Ishida S."/>
            <person name="Jia Q."/>
            <person name="Kakita M."/>
            <person name="Kanazawa T."/>
            <person name="Kawai Y."/>
            <person name="Kawashima T."/>
            <person name="Kennedy M."/>
            <person name="Kinose K."/>
            <person name="Kinoshita T."/>
            <person name="Kohara Y."/>
            <person name="Koide E."/>
            <person name="Komatsu K."/>
            <person name="Kopischke S."/>
            <person name="Kubo M."/>
            <person name="Kyozuka J."/>
            <person name="Lagercrantz U."/>
            <person name="Lin S."/>
            <person name="Lindquist E."/>
            <person name="Lipzen A."/>
            <person name="Lu C."/>
            <person name="Luna E."/>
            <person name="Martienssen R."/>
            <person name="Minamino N."/>
            <person name="Mizutani M."/>
            <person name="Mizutani M."/>
            <person name="Mochizuki N."/>
            <person name="Monte I."/>
            <person name="Mosher R."/>
            <person name="Nagasaki H."/>
            <person name="Nakagami H."/>
            <person name="Naramoto S."/>
            <person name="Nishitani K."/>
            <person name="Ohtani M."/>
            <person name="Okamoto T."/>
            <person name="Okumura M."/>
            <person name="Phillips J."/>
            <person name="Pollak B."/>
            <person name="Reinders A."/>
            <person name="Roevekamp M."/>
            <person name="Sano R."/>
            <person name="Sawa S."/>
            <person name="Schmid M."/>
            <person name="Shirakawa M."/>
            <person name="Solano R."/>
            <person name="Spunde A."/>
            <person name="Suetsugu N."/>
            <person name="Sugano S."/>
            <person name="Sugiyama A."/>
            <person name="Sun R."/>
            <person name="Suzuki Y."/>
            <person name="Takenaka M."/>
            <person name="Takezawa D."/>
            <person name="Tomogane H."/>
            <person name="Tsuzuki M."/>
            <person name="Ueda T."/>
            <person name="Umeda M."/>
            <person name="Ward J."/>
            <person name="Watanabe Y."/>
            <person name="Yazaki K."/>
            <person name="Yokoyama R."/>
            <person name="Yoshitake Y."/>
            <person name="Yotsui I."/>
            <person name="Zachgo S."/>
            <person name="Schmutz J."/>
        </authorList>
    </citation>
    <scope>NUCLEOTIDE SEQUENCE [LARGE SCALE GENOMIC DNA]</scope>
    <source>
        <strain evidence="2">cv. B-3</strain>
    </source>
</reference>
<dbReference type="Proteomes" id="UP000264353">
    <property type="component" value="Chromosome A3"/>
</dbReference>
<accession>A0A398A9B9</accession>
<proteinExistence type="predicted"/>
<evidence type="ECO:0000313" key="2">
    <source>
        <dbReference type="Proteomes" id="UP000264353"/>
    </source>
</evidence>
<dbReference type="EMBL" id="CM010630">
    <property type="protein sequence ID" value="RID71796.1"/>
    <property type="molecule type" value="Genomic_DNA"/>
</dbReference>
<evidence type="ECO:0000313" key="1">
    <source>
        <dbReference type="EMBL" id="RID71796.1"/>
    </source>
</evidence>
<gene>
    <name evidence="1" type="ORF">BRARA_C03717</name>
</gene>